<dbReference type="InterPro" id="IPR041010">
    <property type="entry name" value="Znf-ACC"/>
</dbReference>
<evidence type="ECO:0000256" key="7">
    <source>
        <dbReference type="ARBA" id="ARBA00022832"/>
    </source>
</evidence>
<keyword evidence="8 13" id="KW-0862">Zinc</keyword>
<evidence type="ECO:0000256" key="12">
    <source>
        <dbReference type="ARBA" id="ARBA00025280"/>
    </source>
</evidence>
<dbReference type="PANTHER" id="PTHR42995">
    <property type="entry name" value="ACETYL-COENZYME A CARBOXYLASE CARBOXYL TRANSFERASE SUBUNIT BETA, CHLOROPLASTIC"/>
    <property type="match status" value="1"/>
</dbReference>
<dbReference type="GO" id="GO:0006633">
    <property type="term" value="P:fatty acid biosynthetic process"/>
    <property type="evidence" value="ECO:0007669"/>
    <property type="project" value="UniProtKB-KW"/>
</dbReference>
<keyword evidence="7 13" id="KW-0276">Fatty acid metabolism</keyword>
<evidence type="ECO:0000256" key="2">
    <source>
        <dbReference type="ARBA" id="ARBA00022516"/>
    </source>
</evidence>
<keyword evidence="5 13" id="KW-0547">Nucleotide-binding</keyword>
<evidence type="ECO:0000256" key="8">
    <source>
        <dbReference type="ARBA" id="ARBA00022833"/>
    </source>
</evidence>
<dbReference type="PANTHER" id="PTHR42995:SF5">
    <property type="entry name" value="ACETYL-COENZYME A CARBOXYLASE CARBOXYL TRANSFERASE SUBUNIT BETA, CHLOROPLASTIC"/>
    <property type="match status" value="1"/>
</dbReference>
<comment type="subunit">
    <text evidence="13">Acetyl-CoA carboxylase is a heterohexamer composed of biotin carboxyl carrier protein (AccB), biotin carboxylase (AccC) and two subunits each of ACCase subunit alpha (AccA) and ACCase subunit beta (AccD).</text>
</comment>
<dbReference type="GO" id="GO:0003989">
    <property type="term" value="F:acetyl-CoA carboxylase activity"/>
    <property type="evidence" value="ECO:0007669"/>
    <property type="project" value="InterPro"/>
</dbReference>
<gene>
    <name evidence="13" type="primary">accD</name>
    <name evidence="15" type="ORF">S2091_2246</name>
</gene>
<dbReference type="InterPro" id="IPR034733">
    <property type="entry name" value="AcCoA_carboxyl_beta"/>
</dbReference>
<comment type="function">
    <text evidence="12 13">Component of the acetyl coenzyme A carboxylase (ACC) complex. Biotin carboxylase (BC) catalyzes the carboxylation of biotin on its carrier protein (BCCP) and then the CO(2) group is transferred by the transcarboxylase to acetyl-CoA to form malonyl-CoA.</text>
</comment>
<evidence type="ECO:0000256" key="10">
    <source>
        <dbReference type="ARBA" id="ARBA00023098"/>
    </source>
</evidence>
<dbReference type="UniPathway" id="UPA00655">
    <property type="reaction ID" value="UER00711"/>
</dbReference>
<dbReference type="Pfam" id="PF17848">
    <property type="entry name" value="Zn_ribbon_ACC"/>
    <property type="match status" value="1"/>
</dbReference>
<keyword evidence="10 13" id="KW-0443">Lipid metabolism</keyword>
<keyword evidence="2 13" id="KW-0444">Lipid biosynthesis</keyword>
<dbReference type="OrthoDB" id="9772975at2"/>
<keyword evidence="9 13" id="KW-0067">ATP-binding</keyword>
<evidence type="ECO:0000256" key="3">
    <source>
        <dbReference type="ARBA" id="ARBA00022679"/>
    </source>
</evidence>
<evidence type="ECO:0000256" key="6">
    <source>
        <dbReference type="ARBA" id="ARBA00022771"/>
    </source>
</evidence>
<dbReference type="HAMAP" id="MF_01395">
    <property type="entry name" value="AcetylCoA_CT_beta"/>
    <property type="match status" value="1"/>
</dbReference>
<dbReference type="NCBIfam" id="TIGR00515">
    <property type="entry name" value="accD"/>
    <property type="match status" value="1"/>
</dbReference>
<evidence type="ECO:0000313" key="16">
    <source>
        <dbReference type="Proteomes" id="UP000237839"/>
    </source>
</evidence>
<dbReference type="InterPro" id="IPR029045">
    <property type="entry name" value="ClpP/crotonase-like_dom_sf"/>
</dbReference>
<evidence type="ECO:0000256" key="5">
    <source>
        <dbReference type="ARBA" id="ARBA00022741"/>
    </source>
</evidence>
<evidence type="ECO:0000256" key="11">
    <source>
        <dbReference type="ARBA" id="ARBA00023160"/>
    </source>
</evidence>
<dbReference type="PRINTS" id="PR01070">
    <property type="entry name" value="ACCCTRFRASEB"/>
</dbReference>
<evidence type="ECO:0000256" key="1">
    <source>
        <dbReference type="ARBA" id="ARBA00004496"/>
    </source>
</evidence>
<dbReference type="EC" id="2.1.3.15" evidence="13"/>
<keyword evidence="4 13" id="KW-0479">Metal-binding</keyword>
<organism evidence="15 16">
    <name type="scientific">Solimicrobium silvestre</name>
    <dbReference type="NCBI Taxonomy" id="2099400"/>
    <lineage>
        <taxon>Bacteria</taxon>
        <taxon>Pseudomonadati</taxon>
        <taxon>Pseudomonadota</taxon>
        <taxon>Betaproteobacteria</taxon>
        <taxon>Burkholderiales</taxon>
        <taxon>Oxalobacteraceae</taxon>
        <taxon>Solimicrobium</taxon>
    </lineage>
</organism>
<dbReference type="RefSeq" id="WP_105531890.1">
    <property type="nucleotide sequence ID" value="NZ_PUGF01000009.1"/>
</dbReference>
<dbReference type="SUPFAM" id="SSF52096">
    <property type="entry name" value="ClpP/crotonase"/>
    <property type="match status" value="1"/>
</dbReference>
<dbReference type="GO" id="GO:0005524">
    <property type="term" value="F:ATP binding"/>
    <property type="evidence" value="ECO:0007669"/>
    <property type="project" value="UniProtKB-KW"/>
</dbReference>
<dbReference type="EMBL" id="PUGF01000009">
    <property type="protein sequence ID" value="PRC93160.1"/>
    <property type="molecule type" value="Genomic_DNA"/>
</dbReference>
<feature type="binding site" evidence="13">
    <location>
        <position position="50"/>
    </location>
    <ligand>
        <name>Zn(2+)</name>
        <dbReference type="ChEBI" id="CHEBI:29105"/>
    </ligand>
</feature>
<comment type="subcellular location">
    <subcellularLocation>
        <location evidence="1 13">Cytoplasm</location>
    </subcellularLocation>
</comment>
<dbReference type="PROSITE" id="PS50980">
    <property type="entry name" value="COA_CT_NTER"/>
    <property type="match status" value="1"/>
</dbReference>
<protein>
    <recommendedName>
        <fullName evidence="13">Acetyl-coenzyme A carboxylase carboxyl transferase subunit beta</fullName>
        <shortName evidence="13">ACCase subunit beta</shortName>
        <shortName evidence="13">Acetyl-CoA carboxylase carboxyltransferase subunit beta</shortName>
        <ecNumber evidence="13">2.1.3.15</ecNumber>
    </recommendedName>
</protein>
<dbReference type="GO" id="GO:0009329">
    <property type="term" value="C:acetate CoA-transferase complex"/>
    <property type="evidence" value="ECO:0007669"/>
    <property type="project" value="TreeGrafter"/>
</dbReference>
<keyword evidence="11 13" id="KW-0275">Fatty acid biosynthesis</keyword>
<keyword evidence="3 13" id="KW-0808">Transferase</keyword>
<comment type="caution">
    <text evidence="15">The sequence shown here is derived from an EMBL/GenBank/DDBJ whole genome shotgun (WGS) entry which is preliminary data.</text>
</comment>
<dbReference type="InterPro" id="IPR011762">
    <property type="entry name" value="COA_CT_N"/>
</dbReference>
<feature type="binding site" evidence="13">
    <location>
        <position position="31"/>
    </location>
    <ligand>
        <name>Zn(2+)</name>
        <dbReference type="ChEBI" id="CHEBI:29105"/>
    </ligand>
</feature>
<feature type="binding site" evidence="13">
    <location>
        <position position="34"/>
    </location>
    <ligand>
        <name>Zn(2+)</name>
        <dbReference type="ChEBI" id="CHEBI:29105"/>
    </ligand>
</feature>
<dbReference type="GO" id="GO:2001295">
    <property type="term" value="P:malonyl-CoA biosynthetic process"/>
    <property type="evidence" value="ECO:0007669"/>
    <property type="project" value="UniProtKB-UniRule"/>
</dbReference>
<accession>A0A2S9GZN2</accession>
<dbReference type="Pfam" id="PF01039">
    <property type="entry name" value="Carboxyl_trans"/>
    <property type="match status" value="1"/>
</dbReference>
<feature type="zinc finger region" description="C4-type" evidence="13">
    <location>
        <begin position="31"/>
        <end position="53"/>
    </location>
</feature>
<dbReference type="GO" id="GO:0016743">
    <property type="term" value="F:carboxyl- or carbamoyltransferase activity"/>
    <property type="evidence" value="ECO:0007669"/>
    <property type="project" value="UniProtKB-UniRule"/>
</dbReference>
<dbReference type="Gene3D" id="3.90.226.10">
    <property type="entry name" value="2-enoyl-CoA Hydratase, Chain A, domain 1"/>
    <property type="match status" value="1"/>
</dbReference>
<keyword evidence="13" id="KW-0963">Cytoplasm</keyword>
<evidence type="ECO:0000259" key="14">
    <source>
        <dbReference type="PROSITE" id="PS50980"/>
    </source>
</evidence>
<comment type="pathway">
    <text evidence="13">Lipid metabolism; malonyl-CoA biosynthesis; malonyl-CoA from acetyl-CoA: step 1/1.</text>
</comment>
<name>A0A2S9GZN2_9BURK</name>
<dbReference type="AlphaFoldDB" id="A0A2S9GZN2"/>
<evidence type="ECO:0000313" key="15">
    <source>
        <dbReference type="EMBL" id="PRC93160.1"/>
    </source>
</evidence>
<keyword evidence="16" id="KW-1185">Reference proteome</keyword>
<evidence type="ECO:0000256" key="4">
    <source>
        <dbReference type="ARBA" id="ARBA00022723"/>
    </source>
</evidence>
<sequence length="290" mass="31697">MSWLEKLLPPRIQRNDAGTRKSIPEGLWVKCPSCEAVLYRSDLEVNLHVCPKCSHHMRISARERLDSLLDVGGHYEIGQETLPVDTLKFKDSKKYPDRLKAAMESTGETDALVVIGGSIMSMPVVVACFEFGFMAGSMGSVVGERFVRGAQAALEQKVPFICITATGGARMQEGLLSLMQMAKTTAMLTKLSEKKLPFISVLTDPTTGGVSASFAFMGDVVMAEPKALIGFAGARVIENTVREKLPEGFQRSEFLLTKGAIDMIVDRRKMREEIAKLLALLQSQPAEAVA</sequence>
<evidence type="ECO:0000256" key="13">
    <source>
        <dbReference type="HAMAP-Rule" id="MF_01395"/>
    </source>
</evidence>
<proteinExistence type="inferred from homology"/>
<reference evidence="15 16" key="1">
    <citation type="submission" date="2018-02" db="EMBL/GenBank/DDBJ databases">
        <title>Solimicrobium silvestre gen. nov., sp. nov., isolated from alpine forest soil.</title>
        <authorList>
            <person name="Margesin R."/>
            <person name="Albuquerque L."/>
            <person name="Zhang D.-C."/>
            <person name="Froufe H.J.C."/>
            <person name="Severino R."/>
            <person name="Roxo I."/>
            <person name="Egas C."/>
            <person name="Da Costa M.S."/>
        </authorList>
    </citation>
    <scope>NUCLEOTIDE SEQUENCE [LARGE SCALE GENOMIC DNA]</scope>
    <source>
        <strain evidence="15 16">S20-91</strain>
    </source>
</reference>
<feature type="domain" description="CoA carboxyltransferase N-terminal" evidence="14">
    <location>
        <begin position="27"/>
        <end position="290"/>
    </location>
</feature>
<comment type="catalytic activity">
    <reaction evidence="13">
        <text>N(6)-carboxybiotinyl-L-lysyl-[protein] + acetyl-CoA = N(6)-biotinyl-L-lysyl-[protein] + malonyl-CoA</text>
        <dbReference type="Rhea" id="RHEA:54728"/>
        <dbReference type="Rhea" id="RHEA-COMP:10505"/>
        <dbReference type="Rhea" id="RHEA-COMP:10506"/>
        <dbReference type="ChEBI" id="CHEBI:57288"/>
        <dbReference type="ChEBI" id="CHEBI:57384"/>
        <dbReference type="ChEBI" id="CHEBI:83144"/>
        <dbReference type="ChEBI" id="CHEBI:83145"/>
        <dbReference type="EC" id="2.1.3.15"/>
    </reaction>
</comment>
<comment type="similarity">
    <text evidence="13">Belongs to the AccD/PCCB family.</text>
</comment>
<evidence type="ECO:0000256" key="9">
    <source>
        <dbReference type="ARBA" id="ARBA00022840"/>
    </source>
</evidence>
<comment type="cofactor">
    <cofactor evidence="13">
        <name>Zn(2+)</name>
        <dbReference type="ChEBI" id="CHEBI:29105"/>
    </cofactor>
    <text evidence="13">Binds 1 zinc ion per subunit.</text>
</comment>
<dbReference type="Proteomes" id="UP000237839">
    <property type="component" value="Unassembled WGS sequence"/>
</dbReference>
<dbReference type="GO" id="GO:0008270">
    <property type="term" value="F:zinc ion binding"/>
    <property type="evidence" value="ECO:0007669"/>
    <property type="project" value="UniProtKB-UniRule"/>
</dbReference>
<dbReference type="InterPro" id="IPR000438">
    <property type="entry name" value="Acetyl_CoA_COase_Trfase_b_su"/>
</dbReference>
<keyword evidence="6 13" id="KW-0863">Zinc-finger</keyword>
<feature type="binding site" evidence="13">
    <location>
        <position position="53"/>
    </location>
    <ligand>
        <name>Zn(2+)</name>
        <dbReference type="ChEBI" id="CHEBI:29105"/>
    </ligand>
</feature>